<feature type="compositionally biased region" description="Low complexity" evidence="1">
    <location>
        <begin position="179"/>
        <end position="189"/>
    </location>
</feature>
<sequence>MGCRTALCTQLHTSAGFCEAKGLVKQGCICQNGGGMADEQAAAGRSSVRGGTVPDGGQRRPKRDGRLAGTPGAWGARRGARQRAKPGKAATRAFEGGHRRWGRGKNAGRGARGRGRGRRAAGACHAATAAAAGRGGHAAADGGVCRWRPLAGGGSRGGAVSDRRVFQVLSRGPRRGRAGARPARWGPAPSAGLGATHPSPPEVYSAKKRGGAARGPCIASTVRGRGGAPARGRLGPRAAAAHGCVAARRVVPLQCGLGTGKGPRSPADRAAAAAGGILLAAIHDKLFPRAFFLATHTGKKGKPKKWSGAVRCRGAQKERGGG</sequence>
<dbReference type="AlphaFoldDB" id="A0A2V0NKW1"/>
<feature type="region of interest" description="Disordered" evidence="1">
    <location>
        <begin position="41"/>
        <end position="118"/>
    </location>
</feature>
<evidence type="ECO:0000313" key="3">
    <source>
        <dbReference type="Proteomes" id="UP000247498"/>
    </source>
</evidence>
<evidence type="ECO:0000256" key="1">
    <source>
        <dbReference type="SAM" id="MobiDB-lite"/>
    </source>
</evidence>
<evidence type="ECO:0000313" key="2">
    <source>
        <dbReference type="EMBL" id="GBF87669.1"/>
    </source>
</evidence>
<gene>
    <name evidence="2" type="ORF">Rsub_00380</name>
</gene>
<feature type="region of interest" description="Disordered" evidence="1">
    <location>
        <begin position="172"/>
        <end position="234"/>
    </location>
</feature>
<accession>A0A2V0NKW1</accession>
<dbReference type="InParanoid" id="A0A2V0NKW1"/>
<keyword evidence="3" id="KW-1185">Reference proteome</keyword>
<name>A0A2V0NKW1_9CHLO</name>
<reference evidence="2 3" key="1">
    <citation type="journal article" date="2018" name="Sci. Rep.">
        <title>Raphidocelis subcapitata (=Pseudokirchneriella subcapitata) provides an insight into genome evolution and environmental adaptations in the Sphaeropleales.</title>
        <authorList>
            <person name="Suzuki S."/>
            <person name="Yamaguchi H."/>
            <person name="Nakajima N."/>
            <person name="Kawachi M."/>
        </authorList>
    </citation>
    <scope>NUCLEOTIDE SEQUENCE [LARGE SCALE GENOMIC DNA]</scope>
    <source>
        <strain evidence="2 3">NIES-35</strain>
    </source>
</reference>
<feature type="region of interest" description="Disordered" evidence="1">
    <location>
        <begin position="301"/>
        <end position="322"/>
    </location>
</feature>
<proteinExistence type="predicted"/>
<protein>
    <submittedName>
        <fullName evidence="2">Uncharacterized protein</fullName>
    </submittedName>
</protein>
<organism evidence="2 3">
    <name type="scientific">Raphidocelis subcapitata</name>
    <dbReference type="NCBI Taxonomy" id="307507"/>
    <lineage>
        <taxon>Eukaryota</taxon>
        <taxon>Viridiplantae</taxon>
        <taxon>Chlorophyta</taxon>
        <taxon>core chlorophytes</taxon>
        <taxon>Chlorophyceae</taxon>
        <taxon>CS clade</taxon>
        <taxon>Sphaeropleales</taxon>
        <taxon>Selenastraceae</taxon>
        <taxon>Raphidocelis</taxon>
    </lineage>
</organism>
<feature type="compositionally biased region" description="Low complexity" evidence="1">
    <location>
        <begin position="68"/>
        <end position="77"/>
    </location>
</feature>
<dbReference type="EMBL" id="BDRX01000002">
    <property type="protein sequence ID" value="GBF87669.1"/>
    <property type="molecule type" value="Genomic_DNA"/>
</dbReference>
<dbReference type="Proteomes" id="UP000247498">
    <property type="component" value="Unassembled WGS sequence"/>
</dbReference>
<comment type="caution">
    <text evidence="2">The sequence shown here is derived from an EMBL/GenBank/DDBJ whole genome shotgun (WGS) entry which is preliminary data.</text>
</comment>